<dbReference type="SMART" id="SM00042">
    <property type="entry name" value="CUB"/>
    <property type="match status" value="2"/>
</dbReference>
<feature type="domain" description="CUB" evidence="4">
    <location>
        <begin position="145"/>
        <end position="262"/>
    </location>
</feature>
<dbReference type="AlphaFoldDB" id="A0A9W9YM28"/>
<dbReference type="Pfam" id="PF00431">
    <property type="entry name" value="CUB"/>
    <property type="match status" value="2"/>
</dbReference>
<keyword evidence="2" id="KW-1015">Disulfide bond</keyword>
<evidence type="ECO:0000313" key="6">
    <source>
        <dbReference type="Proteomes" id="UP001163046"/>
    </source>
</evidence>
<proteinExistence type="predicted"/>
<evidence type="ECO:0000313" key="5">
    <source>
        <dbReference type="EMBL" id="KAJ7357621.1"/>
    </source>
</evidence>
<protein>
    <recommendedName>
        <fullName evidence="4">CUB domain-containing protein</fullName>
    </recommendedName>
</protein>
<organism evidence="5 6">
    <name type="scientific">Desmophyllum pertusum</name>
    <dbReference type="NCBI Taxonomy" id="174260"/>
    <lineage>
        <taxon>Eukaryota</taxon>
        <taxon>Metazoa</taxon>
        <taxon>Cnidaria</taxon>
        <taxon>Anthozoa</taxon>
        <taxon>Hexacorallia</taxon>
        <taxon>Scleractinia</taxon>
        <taxon>Caryophylliina</taxon>
        <taxon>Caryophylliidae</taxon>
        <taxon>Desmophyllum</taxon>
    </lineage>
</organism>
<dbReference type="Proteomes" id="UP001163046">
    <property type="component" value="Unassembled WGS sequence"/>
</dbReference>
<evidence type="ECO:0000256" key="1">
    <source>
        <dbReference type="ARBA" id="ARBA00022737"/>
    </source>
</evidence>
<dbReference type="SUPFAM" id="SSF49854">
    <property type="entry name" value="Spermadhesin, CUB domain"/>
    <property type="match status" value="2"/>
</dbReference>
<dbReference type="EMBL" id="MU827319">
    <property type="protein sequence ID" value="KAJ7357621.1"/>
    <property type="molecule type" value="Genomic_DNA"/>
</dbReference>
<evidence type="ECO:0000259" key="4">
    <source>
        <dbReference type="PROSITE" id="PS01180"/>
    </source>
</evidence>
<comment type="caution">
    <text evidence="5">The sequence shown here is derived from an EMBL/GenBank/DDBJ whole genome shotgun (WGS) entry which is preliminary data.</text>
</comment>
<dbReference type="InterPro" id="IPR000859">
    <property type="entry name" value="CUB_dom"/>
</dbReference>
<sequence>MPFKNDGFQATYKQLNYTPPLCPTEAIPLSDNGKLSSPNYPISNYTASQNCTWIITVPAGKHVKLAFTDCALGSCALDCSSESCTYVEVYDGASASSPSLGRFCKGSVLKETFSSGQQMFVKFHSGSALDRGFEAQYSVLSVWPASMILNETSDVISSPYNPRKYPDNQTCNWQITASQGNRIVLEIGPINIESCGASGECTCDYLQVQNGFSVDPGASERICGSHQKIKYYSMHRSLNVMFVSDNSMPFKNDGFQATYKQLNYTPPRK</sequence>
<comment type="caution">
    <text evidence="3">Lacks conserved residue(s) required for the propagation of feature annotation.</text>
</comment>
<dbReference type="Gene3D" id="2.60.120.290">
    <property type="entry name" value="Spermadhesin, CUB domain"/>
    <property type="match status" value="2"/>
</dbReference>
<evidence type="ECO:0000256" key="3">
    <source>
        <dbReference type="PROSITE-ProRule" id="PRU00059"/>
    </source>
</evidence>
<dbReference type="PANTHER" id="PTHR24251">
    <property type="entry name" value="OVOCHYMASE-RELATED"/>
    <property type="match status" value="1"/>
</dbReference>
<feature type="domain" description="CUB" evidence="4">
    <location>
        <begin position="22"/>
        <end position="140"/>
    </location>
</feature>
<keyword evidence="1" id="KW-0677">Repeat</keyword>
<reference evidence="5" key="1">
    <citation type="submission" date="2023-01" db="EMBL/GenBank/DDBJ databases">
        <title>Genome assembly of the deep-sea coral Lophelia pertusa.</title>
        <authorList>
            <person name="Herrera S."/>
            <person name="Cordes E."/>
        </authorList>
    </citation>
    <scope>NUCLEOTIDE SEQUENCE</scope>
    <source>
        <strain evidence="5">USNM1676648</strain>
        <tissue evidence="5">Polyp</tissue>
    </source>
</reference>
<dbReference type="OrthoDB" id="5980118at2759"/>
<keyword evidence="6" id="KW-1185">Reference proteome</keyword>
<accession>A0A9W9YM28</accession>
<name>A0A9W9YM28_9CNID</name>
<dbReference type="CDD" id="cd00041">
    <property type="entry name" value="CUB"/>
    <property type="match status" value="2"/>
</dbReference>
<dbReference type="FunFam" id="2.60.120.290:FF:000005">
    <property type="entry name" value="Procollagen C-endopeptidase enhancer 1"/>
    <property type="match status" value="2"/>
</dbReference>
<evidence type="ECO:0000256" key="2">
    <source>
        <dbReference type="ARBA" id="ARBA00023157"/>
    </source>
</evidence>
<dbReference type="PROSITE" id="PS01180">
    <property type="entry name" value="CUB"/>
    <property type="match status" value="2"/>
</dbReference>
<dbReference type="InterPro" id="IPR035914">
    <property type="entry name" value="Sperma_CUB_dom_sf"/>
</dbReference>
<gene>
    <name evidence="5" type="ORF">OS493_023750</name>
</gene>